<evidence type="ECO:0000313" key="3">
    <source>
        <dbReference type="Proteomes" id="UP001549031"/>
    </source>
</evidence>
<evidence type="ECO:0000313" key="2">
    <source>
        <dbReference type="EMBL" id="MET3586077.1"/>
    </source>
</evidence>
<evidence type="ECO:0000256" key="1">
    <source>
        <dbReference type="SAM" id="MobiDB-lite"/>
    </source>
</evidence>
<proteinExistence type="predicted"/>
<protein>
    <submittedName>
        <fullName evidence="2">PAS domain-containing protein</fullName>
    </submittedName>
</protein>
<dbReference type="SUPFAM" id="SSF55785">
    <property type="entry name" value="PYP-like sensor domain (PAS domain)"/>
    <property type="match status" value="2"/>
</dbReference>
<gene>
    <name evidence="2" type="ORF">ABID21_002192</name>
</gene>
<dbReference type="Gene3D" id="3.30.450.20">
    <property type="entry name" value="PAS domain"/>
    <property type="match status" value="1"/>
</dbReference>
<name>A0ABV2H6B1_9HYPH</name>
<organism evidence="2 3">
    <name type="scientific">Pseudorhizobium tarimense</name>
    <dbReference type="NCBI Taxonomy" id="1079109"/>
    <lineage>
        <taxon>Bacteria</taxon>
        <taxon>Pseudomonadati</taxon>
        <taxon>Pseudomonadota</taxon>
        <taxon>Alphaproteobacteria</taxon>
        <taxon>Hyphomicrobiales</taxon>
        <taxon>Rhizobiaceae</taxon>
        <taxon>Rhizobium/Agrobacterium group</taxon>
        <taxon>Pseudorhizobium</taxon>
    </lineage>
</organism>
<sequence length="130" mass="13866">MPAATNGIAKAWREIWIQASYNPIFRGGKPYKVLKLAADITEAKKRATEDAGKLEAISRSLAVIELTPTGEIIAANENFCRAMGYTLNDIIGKYYRIDRAVQDKGASDGAGGATVAGGLTGPTPLRKLRG</sequence>
<feature type="compositionally biased region" description="Gly residues" evidence="1">
    <location>
        <begin position="108"/>
        <end position="120"/>
    </location>
</feature>
<accession>A0ABV2H6B1</accession>
<reference evidence="2 3" key="1">
    <citation type="submission" date="2024-06" db="EMBL/GenBank/DDBJ databases">
        <title>Genomic Encyclopedia of Type Strains, Phase IV (KMG-IV): sequencing the most valuable type-strain genomes for metagenomic binning, comparative biology and taxonomic classification.</title>
        <authorList>
            <person name="Goeker M."/>
        </authorList>
    </citation>
    <scope>NUCLEOTIDE SEQUENCE [LARGE SCALE GENOMIC DNA]</scope>
    <source>
        <strain evidence="2 3">DSM 105042</strain>
    </source>
</reference>
<dbReference type="EMBL" id="JBEPLJ010000007">
    <property type="protein sequence ID" value="MET3586077.1"/>
    <property type="molecule type" value="Genomic_DNA"/>
</dbReference>
<comment type="caution">
    <text evidence="2">The sequence shown here is derived from an EMBL/GenBank/DDBJ whole genome shotgun (WGS) entry which is preliminary data.</text>
</comment>
<dbReference type="InterPro" id="IPR035965">
    <property type="entry name" value="PAS-like_dom_sf"/>
</dbReference>
<keyword evidence="3" id="KW-1185">Reference proteome</keyword>
<feature type="region of interest" description="Disordered" evidence="1">
    <location>
        <begin position="104"/>
        <end position="130"/>
    </location>
</feature>
<dbReference type="InterPro" id="IPR000014">
    <property type="entry name" value="PAS"/>
</dbReference>
<dbReference type="Proteomes" id="UP001549031">
    <property type="component" value="Unassembled WGS sequence"/>
</dbReference>
<dbReference type="CDD" id="cd00130">
    <property type="entry name" value="PAS"/>
    <property type="match status" value="1"/>
</dbReference>